<proteinExistence type="predicted"/>
<reference evidence="3 4" key="1">
    <citation type="submission" date="2018-05" db="EMBL/GenBank/DDBJ databases">
        <title>Draft Genome Sequences for a Diverse set of 7 Haemophilus Species.</title>
        <authorList>
            <person name="Nichols M."/>
            <person name="Topaz N."/>
            <person name="Wang X."/>
            <person name="Wang X."/>
            <person name="Boxrud D."/>
        </authorList>
    </citation>
    <scope>NUCLEOTIDE SEQUENCE [LARGE SCALE GENOMIC DNA]</scope>
    <source>
        <strain evidence="3 4">C2002001239</strain>
    </source>
</reference>
<evidence type="ECO:0008006" key="5">
    <source>
        <dbReference type="Google" id="ProtNLM"/>
    </source>
</evidence>
<dbReference type="RefSeq" id="WP_111401582.1">
    <property type="nucleotide sequence ID" value="NZ_QEPN01000001.1"/>
</dbReference>
<evidence type="ECO:0000256" key="1">
    <source>
        <dbReference type="SAM" id="MobiDB-lite"/>
    </source>
</evidence>
<gene>
    <name evidence="3" type="ORF">DPV93_01280</name>
</gene>
<feature type="signal peptide" evidence="2">
    <location>
        <begin position="1"/>
        <end position="20"/>
    </location>
</feature>
<comment type="caution">
    <text evidence="3">The sequence shown here is derived from an EMBL/GenBank/DDBJ whole genome shotgun (WGS) entry which is preliminary data.</text>
</comment>
<evidence type="ECO:0000256" key="2">
    <source>
        <dbReference type="SAM" id="SignalP"/>
    </source>
</evidence>
<feature type="region of interest" description="Disordered" evidence="1">
    <location>
        <begin position="168"/>
        <end position="191"/>
    </location>
</feature>
<dbReference type="AlphaFoldDB" id="A0A369YKQ6"/>
<dbReference type="STRING" id="1035839.GCA_000238795_00612"/>
<protein>
    <recommendedName>
        <fullName evidence="5">Domain amino terminal to FKBP-type peptidyl-prolyl isomerase</fullName>
    </recommendedName>
</protein>
<name>A0A369YKQ6_9PAST</name>
<dbReference type="PROSITE" id="PS51257">
    <property type="entry name" value="PROKAR_LIPOPROTEIN"/>
    <property type="match status" value="1"/>
</dbReference>
<sequence length="191" mass="21596">MKLVHKALFLCVAVLLSACSNNTPSRLSKDQIDDKSYAVSYGVTGQTYKDRVTANYDIASFIKGVSDWYYGKVNMPIEQIRATTLNRLMDHNVYAYYSGILFAEGFQSNVNHLDANCWGLLDKASMVQGIDDAMHDLQKGQIRDDEYIRKGADDIIHLCVKTIIDDEHKAEQEKPQAKPKKASHKTPKKHK</sequence>
<keyword evidence="2" id="KW-0732">Signal</keyword>
<evidence type="ECO:0000313" key="4">
    <source>
        <dbReference type="Proteomes" id="UP000253872"/>
    </source>
</evidence>
<organism evidence="3 4">
    <name type="scientific">Haemophilus sputorum</name>
    <dbReference type="NCBI Taxonomy" id="1078480"/>
    <lineage>
        <taxon>Bacteria</taxon>
        <taxon>Pseudomonadati</taxon>
        <taxon>Pseudomonadota</taxon>
        <taxon>Gammaproteobacteria</taxon>
        <taxon>Pasteurellales</taxon>
        <taxon>Pasteurellaceae</taxon>
        <taxon>Haemophilus</taxon>
    </lineage>
</organism>
<feature type="compositionally biased region" description="Basic residues" evidence="1">
    <location>
        <begin position="177"/>
        <end position="191"/>
    </location>
</feature>
<accession>A0A369YKQ6</accession>
<dbReference type="Proteomes" id="UP000253872">
    <property type="component" value="Unassembled WGS sequence"/>
</dbReference>
<dbReference type="EMBL" id="QEPN01000001">
    <property type="protein sequence ID" value="RDE73820.1"/>
    <property type="molecule type" value="Genomic_DNA"/>
</dbReference>
<evidence type="ECO:0000313" key="3">
    <source>
        <dbReference type="EMBL" id="RDE73820.1"/>
    </source>
</evidence>
<feature type="chain" id="PRO_5016629824" description="Domain amino terminal to FKBP-type peptidyl-prolyl isomerase" evidence="2">
    <location>
        <begin position="21"/>
        <end position="191"/>
    </location>
</feature>